<name>A0A7C9HLY3_9GAMM</name>
<dbReference type="EMBL" id="WOXT01000002">
    <property type="protein sequence ID" value="MUV14072.1"/>
    <property type="molecule type" value="Genomic_DNA"/>
</dbReference>
<evidence type="ECO:0000313" key="2">
    <source>
        <dbReference type="EMBL" id="MUV14072.1"/>
    </source>
</evidence>
<proteinExistence type="predicted"/>
<keyword evidence="1" id="KW-1133">Transmembrane helix</keyword>
<dbReference type="RefSeq" id="WP_156641400.1">
    <property type="nucleotide sequence ID" value="NZ_WOXT01000002.1"/>
</dbReference>
<gene>
    <name evidence="2" type="ORF">GN331_07595</name>
</gene>
<sequence length="143" mass="14902">MGKAILQCVLGVVAGLAVMYVVIAGIEYASHLMYPPPPGLDPTNTANLGPILAAAPVPALAMLVLAWIAGAFAGGWVAARISRPWPRTAAIIVALFVLLGVVGMIMIVPEHPTWVAIFGILLPVPMALLGARLAARKRDIPIL</sequence>
<reference evidence="2 3" key="1">
    <citation type="submission" date="2019-12" db="EMBL/GenBank/DDBJ databases">
        <authorList>
            <person name="Xu J."/>
        </authorList>
    </citation>
    <scope>NUCLEOTIDE SEQUENCE [LARGE SCALE GENOMIC DNA]</scope>
    <source>
        <strain evidence="2 3">HX-5-24</strain>
    </source>
</reference>
<feature type="transmembrane region" description="Helical" evidence="1">
    <location>
        <begin position="114"/>
        <end position="135"/>
    </location>
</feature>
<keyword evidence="1" id="KW-0812">Transmembrane</keyword>
<keyword evidence="1" id="KW-0472">Membrane</keyword>
<accession>A0A7C9HLY3</accession>
<dbReference type="AlphaFoldDB" id="A0A7C9HLY3"/>
<keyword evidence="3" id="KW-1185">Reference proteome</keyword>
<comment type="caution">
    <text evidence="2">The sequence shown here is derived from an EMBL/GenBank/DDBJ whole genome shotgun (WGS) entry which is preliminary data.</text>
</comment>
<organism evidence="2 3">
    <name type="scientific">Noviluteimonas gilva</name>
    <dbReference type="NCBI Taxonomy" id="2682097"/>
    <lineage>
        <taxon>Bacteria</taxon>
        <taxon>Pseudomonadati</taxon>
        <taxon>Pseudomonadota</taxon>
        <taxon>Gammaproteobacteria</taxon>
        <taxon>Lysobacterales</taxon>
        <taxon>Lysobacteraceae</taxon>
        <taxon>Noviluteimonas</taxon>
    </lineage>
</organism>
<protein>
    <submittedName>
        <fullName evidence="2">Uncharacterized protein</fullName>
    </submittedName>
</protein>
<feature type="transmembrane region" description="Helical" evidence="1">
    <location>
        <begin position="48"/>
        <end position="77"/>
    </location>
</feature>
<evidence type="ECO:0000313" key="3">
    <source>
        <dbReference type="Proteomes" id="UP000479692"/>
    </source>
</evidence>
<dbReference type="Proteomes" id="UP000479692">
    <property type="component" value="Unassembled WGS sequence"/>
</dbReference>
<feature type="transmembrane region" description="Helical" evidence="1">
    <location>
        <begin position="89"/>
        <end position="108"/>
    </location>
</feature>
<evidence type="ECO:0000256" key="1">
    <source>
        <dbReference type="SAM" id="Phobius"/>
    </source>
</evidence>